<protein>
    <submittedName>
        <fullName evidence="2">Hemin-degrading factor</fullName>
    </submittedName>
</protein>
<reference evidence="2 3" key="1">
    <citation type="submission" date="2018-12" db="EMBL/GenBank/DDBJ databases">
        <title>The whole draft genome of Aquabacterium sp. SJQ9.</title>
        <authorList>
            <person name="Sun L."/>
            <person name="Gao X."/>
            <person name="Chen W."/>
            <person name="Huang K."/>
        </authorList>
    </citation>
    <scope>NUCLEOTIDE SEQUENCE [LARGE SCALE GENOMIC DNA]</scope>
    <source>
        <strain evidence="2 3">SJQ9</strain>
    </source>
</reference>
<feature type="domain" description="Haemin-degrading HemS/ChuX" evidence="1">
    <location>
        <begin position="59"/>
        <end position="172"/>
    </location>
</feature>
<evidence type="ECO:0000313" key="3">
    <source>
        <dbReference type="Proteomes" id="UP000269265"/>
    </source>
</evidence>
<dbReference type="CDD" id="cd16830">
    <property type="entry name" value="HemS-like_N"/>
    <property type="match status" value="1"/>
</dbReference>
<comment type="caution">
    <text evidence="2">The sequence shown here is derived from an EMBL/GenBank/DDBJ whole genome shotgun (WGS) entry which is preliminary data.</text>
</comment>
<dbReference type="GO" id="GO:0006826">
    <property type="term" value="P:iron ion transport"/>
    <property type="evidence" value="ECO:0007669"/>
    <property type="project" value="InterPro"/>
</dbReference>
<dbReference type="Proteomes" id="UP000269265">
    <property type="component" value="Unassembled WGS sequence"/>
</dbReference>
<gene>
    <name evidence="2" type="ORF">EIP75_09015</name>
</gene>
<evidence type="ECO:0000259" key="1">
    <source>
        <dbReference type="Pfam" id="PF05171"/>
    </source>
</evidence>
<keyword evidence="3" id="KW-1185">Reference proteome</keyword>
<sequence length="368" mass="40250">MSALNTAPQAHVRQQFAALRQQGLRARDAAGKLGISEGEALAAHAASHMHPAQEADSLYSATVLEGDWIALLQGLEAVGPVMALTRNESVVHEKIGVYRNVSAQGPVGLALGAEIDLRLFLMHWHVGMHVVERTAKGEQHSLQFFDVHGQAVHKVHARPQSDLQALEQLVQRHARPEARPLFKPGQYQPPADRPDADIDAASLDQAWSSMKDTHEFFSLLKTHQVGRAQSFRLMEGRHTRRTPLVAVEWLLHRASRGGLPIMVFAGNAGCLQIHTGAVHRIETMGPWLNVLDEGFNLHLRADQVAESWLVSKPTADGVVTSVELFDAQGQLIAMFFGERKPGKPELPAWRALAHGLMQADAAALEVAA</sequence>
<accession>A0A3R8U4L4</accession>
<dbReference type="EMBL" id="RSED01000006">
    <property type="protein sequence ID" value="RRS04562.1"/>
    <property type="molecule type" value="Genomic_DNA"/>
</dbReference>
<dbReference type="InterPro" id="IPR053733">
    <property type="entry name" value="Heme_Transport_Util_sf"/>
</dbReference>
<dbReference type="RefSeq" id="WP_125242936.1">
    <property type="nucleotide sequence ID" value="NZ_RSED01000006.1"/>
</dbReference>
<dbReference type="AlphaFoldDB" id="A0A3R8U4L4"/>
<dbReference type="SUPFAM" id="SSF144064">
    <property type="entry name" value="Heme iron utilization protein-like"/>
    <property type="match status" value="1"/>
</dbReference>
<proteinExistence type="predicted"/>
<name>A0A3R8U4L4_9BURK</name>
<dbReference type="Gene3D" id="3.40.1570.10">
    <property type="entry name" value="HemS/ChuS/ChuX like domains"/>
    <property type="match status" value="2"/>
</dbReference>
<dbReference type="CDD" id="cd16831">
    <property type="entry name" value="HemS-like_C"/>
    <property type="match status" value="1"/>
</dbReference>
<dbReference type="Pfam" id="PF05171">
    <property type="entry name" value="HemS"/>
    <property type="match status" value="2"/>
</dbReference>
<dbReference type="InterPro" id="IPR007845">
    <property type="entry name" value="HemS/ChuX_dom"/>
</dbReference>
<evidence type="ECO:0000313" key="2">
    <source>
        <dbReference type="EMBL" id="RRS04562.1"/>
    </source>
</evidence>
<feature type="domain" description="Haemin-degrading HemS/ChuX" evidence="1">
    <location>
        <begin position="224"/>
        <end position="355"/>
    </location>
</feature>
<dbReference type="OrthoDB" id="316630at2"/>
<organism evidence="2 3">
    <name type="scientific">Aquabacterium soli</name>
    <dbReference type="NCBI Taxonomy" id="2493092"/>
    <lineage>
        <taxon>Bacteria</taxon>
        <taxon>Pseudomonadati</taxon>
        <taxon>Pseudomonadota</taxon>
        <taxon>Betaproteobacteria</taxon>
        <taxon>Burkholderiales</taxon>
        <taxon>Aquabacterium</taxon>
    </lineage>
</organism>